<feature type="chain" id="PRO_5016382371" description="Chitin-binding type-2 domain-containing protein" evidence="1">
    <location>
        <begin position="20"/>
        <end position="90"/>
    </location>
</feature>
<dbReference type="VEuPathDB" id="FungiDB:BO78DRAFT_415962"/>
<evidence type="ECO:0008006" key="4">
    <source>
        <dbReference type="Google" id="ProtNLM"/>
    </source>
</evidence>
<protein>
    <recommendedName>
        <fullName evidence="4">Chitin-binding type-2 domain-containing protein</fullName>
    </recommendedName>
</protein>
<accession>A0A319EHP3</accession>
<keyword evidence="3" id="KW-1185">Reference proteome</keyword>
<feature type="signal peptide" evidence="1">
    <location>
        <begin position="1"/>
        <end position="19"/>
    </location>
</feature>
<dbReference type="AlphaFoldDB" id="A0A319EHP3"/>
<evidence type="ECO:0000256" key="1">
    <source>
        <dbReference type="SAM" id="SignalP"/>
    </source>
</evidence>
<proteinExistence type="predicted"/>
<evidence type="ECO:0000313" key="3">
    <source>
        <dbReference type="Proteomes" id="UP000248423"/>
    </source>
</evidence>
<dbReference type="Proteomes" id="UP000248423">
    <property type="component" value="Unassembled WGS sequence"/>
</dbReference>
<keyword evidence="1" id="KW-0732">Signal</keyword>
<name>A0A319EHP3_ASPSB</name>
<gene>
    <name evidence="2" type="ORF">BO78DRAFT_415962</name>
</gene>
<dbReference type="EMBL" id="KZ826329">
    <property type="protein sequence ID" value="PYI09170.1"/>
    <property type="molecule type" value="Genomic_DNA"/>
</dbReference>
<dbReference type="OrthoDB" id="5238343at2759"/>
<evidence type="ECO:0000313" key="2">
    <source>
        <dbReference type="EMBL" id="PYI09170.1"/>
    </source>
</evidence>
<organism evidence="2 3">
    <name type="scientific">Aspergillus sclerotiicarbonarius (strain CBS 121057 / IBT 28362)</name>
    <dbReference type="NCBI Taxonomy" id="1448318"/>
    <lineage>
        <taxon>Eukaryota</taxon>
        <taxon>Fungi</taxon>
        <taxon>Dikarya</taxon>
        <taxon>Ascomycota</taxon>
        <taxon>Pezizomycotina</taxon>
        <taxon>Eurotiomycetes</taxon>
        <taxon>Eurotiomycetidae</taxon>
        <taxon>Eurotiales</taxon>
        <taxon>Aspergillaceae</taxon>
        <taxon>Aspergillus</taxon>
        <taxon>Aspergillus subgen. Circumdati</taxon>
    </lineage>
</organism>
<sequence length="90" mass="9668">MKVSVIFSILATSALTALAAPTEDASFTNLEARGDSGCYAYENPDCGIDTAYCVCANDWYYEYNYSEDGCQPPWGIVAKSESGLPGWTCG</sequence>
<reference evidence="2 3" key="1">
    <citation type="submission" date="2018-02" db="EMBL/GenBank/DDBJ databases">
        <title>The genomes of Aspergillus section Nigri reveals drivers in fungal speciation.</title>
        <authorList>
            <consortium name="DOE Joint Genome Institute"/>
            <person name="Vesth T.C."/>
            <person name="Nybo J."/>
            <person name="Theobald S."/>
            <person name="Brandl J."/>
            <person name="Frisvad J.C."/>
            <person name="Nielsen K.F."/>
            <person name="Lyhne E.K."/>
            <person name="Kogle M.E."/>
            <person name="Kuo A."/>
            <person name="Riley R."/>
            <person name="Clum A."/>
            <person name="Nolan M."/>
            <person name="Lipzen A."/>
            <person name="Salamov A."/>
            <person name="Henrissat B."/>
            <person name="Wiebenga A."/>
            <person name="De vries R.P."/>
            <person name="Grigoriev I.V."/>
            <person name="Mortensen U.H."/>
            <person name="Andersen M.R."/>
            <person name="Baker S.E."/>
        </authorList>
    </citation>
    <scope>NUCLEOTIDE SEQUENCE [LARGE SCALE GENOMIC DNA]</scope>
    <source>
        <strain evidence="2 3">CBS 121057</strain>
    </source>
</reference>